<dbReference type="EMBL" id="CP031124">
    <property type="protein sequence ID" value="AXF86038.1"/>
    <property type="molecule type" value="Genomic_DNA"/>
</dbReference>
<dbReference type="PIRSF" id="PIRSF030820">
    <property type="entry name" value="UCP030820"/>
    <property type="match status" value="1"/>
</dbReference>
<organism evidence="1 2">
    <name type="scientific">Ephemeroptericola cinctiostellae</name>
    <dbReference type="NCBI Taxonomy" id="2268024"/>
    <lineage>
        <taxon>Bacteria</taxon>
        <taxon>Pseudomonadati</taxon>
        <taxon>Pseudomonadota</taxon>
        <taxon>Betaproteobacteria</taxon>
        <taxon>Burkholderiales</taxon>
        <taxon>Burkholderiaceae</taxon>
        <taxon>Ephemeroptericola</taxon>
    </lineage>
</organism>
<proteinExistence type="predicted"/>
<dbReference type="OrthoDB" id="9800421at2"/>
<dbReference type="KEGG" id="hyf:DTO96_101779"/>
<accession>A0A345DCF0</accession>
<dbReference type="AlphaFoldDB" id="A0A345DCF0"/>
<evidence type="ECO:0008006" key="3">
    <source>
        <dbReference type="Google" id="ProtNLM"/>
    </source>
</evidence>
<name>A0A345DCF0_9BURK</name>
<sequence>MSNPFILNQQLATDDWSLLRPAEGEDAALLNVPTGQVIVPFATWQAQTELHSRTDVGVWLDNTTEPENIAIDWTAFPVIALSFPKFTDGRSYSIAYVLRNRLGYKNQLRAIGDVLVDQVFAMTRLGFDALSLRDDQKIESALHALKTFRTPYQGSTDDTRPFFVRESV</sequence>
<dbReference type="Proteomes" id="UP000252182">
    <property type="component" value="Chromosome"/>
</dbReference>
<gene>
    <name evidence="1" type="ORF">DTO96_101779</name>
</gene>
<dbReference type="RefSeq" id="WP_114563159.1">
    <property type="nucleotide sequence ID" value="NZ_CP031124.1"/>
</dbReference>
<keyword evidence="2" id="KW-1185">Reference proteome</keyword>
<dbReference type="InterPro" id="IPR008318">
    <property type="entry name" value="UCP030820"/>
</dbReference>
<reference evidence="2" key="1">
    <citation type="submission" date="2018-07" db="EMBL/GenBank/DDBJ databases">
        <authorList>
            <person name="Kim H."/>
        </authorList>
    </citation>
    <scope>NUCLEOTIDE SEQUENCE [LARGE SCALE GENOMIC DNA]</scope>
    <source>
        <strain evidence="2">F02</strain>
    </source>
</reference>
<protein>
    <recommendedName>
        <fullName evidence="3">Oxidoreductase probably involved in sulfite reduction</fullName>
    </recommendedName>
</protein>
<dbReference type="Pfam" id="PF06073">
    <property type="entry name" value="DUF934"/>
    <property type="match status" value="1"/>
</dbReference>
<evidence type="ECO:0000313" key="2">
    <source>
        <dbReference type="Proteomes" id="UP000252182"/>
    </source>
</evidence>
<evidence type="ECO:0000313" key="1">
    <source>
        <dbReference type="EMBL" id="AXF86038.1"/>
    </source>
</evidence>